<protein>
    <recommendedName>
        <fullName evidence="11">DNA polymerase III subunit gamma/tau</fullName>
        <ecNumber evidence="11">2.7.7.7</ecNumber>
    </recommendedName>
</protein>
<evidence type="ECO:0000256" key="5">
    <source>
        <dbReference type="ARBA" id="ARBA00022723"/>
    </source>
</evidence>
<dbReference type="Pfam" id="PF12170">
    <property type="entry name" value="DNA_pol3_tau_5"/>
    <property type="match status" value="1"/>
</dbReference>
<evidence type="ECO:0000256" key="9">
    <source>
        <dbReference type="ARBA" id="ARBA00022932"/>
    </source>
</evidence>
<dbReference type="PANTHER" id="PTHR11669:SF0">
    <property type="entry name" value="PROTEIN STICHEL-LIKE 2"/>
    <property type="match status" value="1"/>
</dbReference>
<evidence type="ECO:0000256" key="12">
    <source>
        <dbReference type="SAM" id="MobiDB-lite"/>
    </source>
</evidence>
<dbReference type="GO" id="GO:0006261">
    <property type="term" value="P:DNA-templated DNA replication"/>
    <property type="evidence" value="ECO:0007669"/>
    <property type="project" value="TreeGrafter"/>
</dbReference>
<accession>S6B3W5</accession>
<dbReference type="InterPro" id="IPR008921">
    <property type="entry name" value="DNA_pol3_clamp-load_cplx_C"/>
</dbReference>
<dbReference type="InterPro" id="IPR021029">
    <property type="entry name" value="DNA_pol_III_tau_dom-5"/>
</dbReference>
<organism evidence="14 15">
    <name type="scientific">Sulfuricella denitrificans (strain DSM 22764 / NBRC 105220 / skB26)</name>
    <dbReference type="NCBI Taxonomy" id="1163617"/>
    <lineage>
        <taxon>Bacteria</taxon>
        <taxon>Pseudomonadati</taxon>
        <taxon>Pseudomonadota</taxon>
        <taxon>Betaproteobacteria</taxon>
        <taxon>Nitrosomonadales</taxon>
        <taxon>Sulfuricellaceae</taxon>
        <taxon>Sulfuricella</taxon>
    </lineage>
</organism>
<dbReference type="InterPro" id="IPR027417">
    <property type="entry name" value="P-loop_NTPase"/>
</dbReference>
<evidence type="ECO:0000256" key="3">
    <source>
        <dbReference type="ARBA" id="ARBA00022695"/>
    </source>
</evidence>
<feature type="domain" description="AAA+ ATPase" evidence="13">
    <location>
        <begin position="37"/>
        <end position="179"/>
    </location>
</feature>
<dbReference type="SMART" id="SM00382">
    <property type="entry name" value="AAA"/>
    <property type="match status" value="1"/>
</dbReference>
<dbReference type="OrthoDB" id="9810148at2"/>
<dbReference type="CDD" id="cd18137">
    <property type="entry name" value="HLD_clamp_pol_III_gamma_tau"/>
    <property type="match status" value="1"/>
</dbReference>
<dbReference type="AlphaFoldDB" id="S6B3W5"/>
<dbReference type="Pfam" id="PF22608">
    <property type="entry name" value="DNAX_ATPase_lid"/>
    <property type="match status" value="1"/>
</dbReference>
<gene>
    <name evidence="11 14" type="primary">dnaX</name>
    <name evidence="14" type="ORF">SCD_n01510</name>
</gene>
<keyword evidence="4 11" id="KW-0235">DNA replication</keyword>
<dbReference type="STRING" id="1163617.SCD_n01510"/>
<comment type="function">
    <text evidence="11">DNA polymerase III is a complex, multichain enzyme responsible for most of the replicative synthesis in bacteria. This DNA polymerase also exhibits 3' to 5' exonuclease activity.</text>
</comment>
<keyword evidence="6 11" id="KW-0547">Nucleotide-binding</keyword>
<dbReference type="KEGG" id="sdr:SCD_n01510"/>
<dbReference type="GO" id="GO:0009360">
    <property type="term" value="C:DNA polymerase III complex"/>
    <property type="evidence" value="ECO:0007669"/>
    <property type="project" value="InterPro"/>
</dbReference>
<dbReference type="EMBL" id="AP013066">
    <property type="protein sequence ID" value="BAN35332.1"/>
    <property type="molecule type" value="Genomic_DNA"/>
</dbReference>
<evidence type="ECO:0000256" key="10">
    <source>
        <dbReference type="ARBA" id="ARBA00049244"/>
    </source>
</evidence>
<comment type="similarity">
    <text evidence="1 11">Belongs to the DnaX/STICHEL family.</text>
</comment>
<keyword evidence="9 11" id="KW-0239">DNA-directed DNA polymerase</keyword>
<dbReference type="Pfam" id="PF13177">
    <property type="entry name" value="DNA_pol3_delta2"/>
    <property type="match status" value="1"/>
</dbReference>
<keyword evidence="3 11" id="KW-0548">Nucleotidyltransferase</keyword>
<dbReference type="NCBIfam" id="NF004046">
    <property type="entry name" value="PRK05563.1"/>
    <property type="match status" value="1"/>
</dbReference>
<evidence type="ECO:0000256" key="2">
    <source>
        <dbReference type="ARBA" id="ARBA00022679"/>
    </source>
</evidence>
<dbReference type="Proteomes" id="UP000015559">
    <property type="component" value="Chromosome"/>
</dbReference>
<evidence type="ECO:0000256" key="1">
    <source>
        <dbReference type="ARBA" id="ARBA00006360"/>
    </source>
</evidence>
<evidence type="ECO:0000256" key="11">
    <source>
        <dbReference type="RuleBase" id="RU364063"/>
    </source>
</evidence>
<dbReference type="GO" id="GO:0046872">
    <property type="term" value="F:metal ion binding"/>
    <property type="evidence" value="ECO:0007669"/>
    <property type="project" value="UniProtKB-KW"/>
</dbReference>
<feature type="region of interest" description="Disordered" evidence="12">
    <location>
        <begin position="367"/>
        <end position="404"/>
    </location>
</feature>
<comment type="subunit">
    <text evidence="11">DNA polymerase III contains a core (composed of alpha, epsilon and theta chains) that associates with a tau subunit. This core dimerizes to form the POLIII' complex. PolIII' associates with the gamma complex (composed of gamma, delta, delta', psi and chi chains) and with the beta chain to form the complete DNA polymerase III complex.</text>
</comment>
<dbReference type="Pfam" id="PF12169">
    <property type="entry name" value="DNA_pol3_gamma3"/>
    <property type="match status" value="1"/>
</dbReference>
<dbReference type="FunFam" id="1.20.272.10:FF:000003">
    <property type="entry name" value="DNA polymerase III subunit gamma/tau"/>
    <property type="match status" value="1"/>
</dbReference>
<comment type="catalytic activity">
    <reaction evidence="10 11">
        <text>DNA(n) + a 2'-deoxyribonucleoside 5'-triphosphate = DNA(n+1) + diphosphate</text>
        <dbReference type="Rhea" id="RHEA:22508"/>
        <dbReference type="Rhea" id="RHEA-COMP:17339"/>
        <dbReference type="Rhea" id="RHEA-COMP:17340"/>
        <dbReference type="ChEBI" id="CHEBI:33019"/>
        <dbReference type="ChEBI" id="CHEBI:61560"/>
        <dbReference type="ChEBI" id="CHEBI:173112"/>
        <dbReference type="EC" id="2.7.7.7"/>
    </reaction>
</comment>
<dbReference type="HOGENOM" id="CLU_006229_6_0_4"/>
<dbReference type="InterPro" id="IPR003593">
    <property type="entry name" value="AAA+_ATPase"/>
</dbReference>
<dbReference type="RefSeq" id="WP_009205712.1">
    <property type="nucleotide sequence ID" value="NC_022357.1"/>
</dbReference>
<dbReference type="InterPro" id="IPR045085">
    <property type="entry name" value="HLD_clamp_pol_III_gamma_tau"/>
</dbReference>
<dbReference type="InterPro" id="IPR012763">
    <property type="entry name" value="DNA_pol_III_sug/sutau_N"/>
</dbReference>
<evidence type="ECO:0000256" key="7">
    <source>
        <dbReference type="ARBA" id="ARBA00022833"/>
    </source>
</evidence>
<dbReference type="NCBIfam" id="TIGR02397">
    <property type="entry name" value="dnaX_nterm"/>
    <property type="match status" value="1"/>
</dbReference>
<dbReference type="FunFam" id="1.10.8.60:FF:000013">
    <property type="entry name" value="DNA polymerase III subunit gamma/tau"/>
    <property type="match status" value="1"/>
</dbReference>
<keyword evidence="5" id="KW-0479">Metal-binding</keyword>
<dbReference type="PRINTS" id="PR00300">
    <property type="entry name" value="CLPPROTEASEA"/>
</dbReference>
<dbReference type="InterPro" id="IPR050238">
    <property type="entry name" value="DNA_Rep/Repair_Clamp_Loader"/>
</dbReference>
<dbReference type="FunFam" id="3.40.50.300:FF:000014">
    <property type="entry name" value="DNA polymerase III subunit gamma/tau"/>
    <property type="match status" value="1"/>
</dbReference>
<evidence type="ECO:0000256" key="4">
    <source>
        <dbReference type="ARBA" id="ARBA00022705"/>
    </source>
</evidence>
<dbReference type="GO" id="GO:0005524">
    <property type="term" value="F:ATP binding"/>
    <property type="evidence" value="ECO:0007669"/>
    <property type="project" value="UniProtKB-KW"/>
</dbReference>
<evidence type="ECO:0000256" key="6">
    <source>
        <dbReference type="ARBA" id="ARBA00022741"/>
    </source>
</evidence>
<dbReference type="EC" id="2.7.7.7" evidence="11"/>
<dbReference type="InterPro" id="IPR022754">
    <property type="entry name" value="DNA_pol_III_gamma-3"/>
</dbReference>
<evidence type="ECO:0000313" key="14">
    <source>
        <dbReference type="EMBL" id="BAN35332.1"/>
    </source>
</evidence>
<dbReference type="CDD" id="cd00009">
    <property type="entry name" value="AAA"/>
    <property type="match status" value="1"/>
</dbReference>
<keyword evidence="15" id="KW-1185">Reference proteome</keyword>
<dbReference type="PANTHER" id="PTHR11669">
    <property type="entry name" value="REPLICATION FACTOR C / DNA POLYMERASE III GAMMA-TAU SUBUNIT"/>
    <property type="match status" value="1"/>
</dbReference>
<dbReference type="InterPro" id="IPR001270">
    <property type="entry name" value="ClpA/B"/>
</dbReference>
<dbReference type="SUPFAM" id="SSF48019">
    <property type="entry name" value="post-AAA+ oligomerization domain-like"/>
    <property type="match status" value="1"/>
</dbReference>
<reference evidence="14 15" key="1">
    <citation type="journal article" date="2012" name="Appl. Environ. Microbiol.">
        <title>Draft genome sequence of a psychrotolerant sulfur-oxidizing bacterium, Sulfuricella denitrificans skB26, and proteomic insights into cold adaptation.</title>
        <authorList>
            <person name="Watanabe T."/>
            <person name="Kojima H."/>
            <person name="Fukui M."/>
        </authorList>
    </citation>
    <scope>NUCLEOTIDE SEQUENCE [LARGE SCALE GENOMIC DNA]</scope>
    <source>
        <strain evidence="15">skB26</strain>
    </source>
</reference>
<keyword evidence="2 11" id="KW-0808">Transferase</keyword>
<keyword evidence="7" id="KW-0862">Zinc</keyword>
<dbReference type="GO" id="GO:0003887">
    <property type="term" value="F:DNA-directed DNA polymerase activity"/>
    <property type="evidence" value="ECO:0007669"/>
    <property type="project" value="UniProtKB-KW"/>
</dbReference>
<dbReference type="InterPro" id="IPR038249">
    <property type="entry name" value="PolIII_tau_V_sf"/>
</dbReference>
<keyword evidence="8 11" id="KW-0067">ATP-binding</keyword>
<dbReference type="NCBIfam" id="NF005942">
    <property type="entry name" value="PRK07994.1"/>
    <property type="match status" value="1"/>
</dbReference>
<proteinExistence type="inferred from homology"/>
<dbReference type="SUPFAM" id="SSF52540">
    <property type="entry name" value="P-loop containing nucleoside triphosphate hydrolases"/>
    <property type="match status" value="1"/>
</dbReference>
<evidence type="ECO:0000259" key="13">
    <source>
        <dbReference type="SMART" id="SM00382"/>
    </source>
</evidence>
<dbReference type="GO" id="GO:0003677">
    <property type="term" value="F:DNA binding"/>
    <property type="evidence" value="ECO:0007669"/>
    <property type="project" value="InterPro"/>
</dbReference>
<dbReference type="Gene3D" id="3.40.50.300">
    <property type="entry name" value="P-loop containing nucleotide triphosphate hydrolases"/>
    <property type="match status" value="1"/>
</dbReference>
<dbReference type="eggNOG" id="COG2812">
    <property type="taxonomic scope" value="Bacteria"/>
</dbReference>
<evidence type="ECO:0000313" key="15">
    <source>
        <dbReference type="Proteomes" id="UP000015559"/>
    </source>
</evidence>
<dbReference type="Gene3D" id="1.10.8.60">
    <property type="match status" value="1"/>
</dbReference>
<sequence>MSYQVLARKWRPKTFTELVGQEHVVKALSNALDQQRLHHAYLLTGTRGVGKTTLARILAKALNCETGMTSSPCGLCSACREIDSGRFVDLLELDAASNTGIDNMREILDNAQYAPTAGRFKVYLIDEVHMLSKAAFNSMLKTLEEPPEHVKFILATTDPQKIPVTVLSRCLQFNLKQMPPLLIVGHLQSVMTKENISFELPALQLLARAAQGSMRDALSLLDQAIAYSGGMVGETQVRDMLGSIDQTYLFEILGALAAKDGPSLIAAAERMEERSLSFEAALQDLGALLHKVALAQTIPEALGEDLPERAKLLELAQLFGADEVQLCYQIALHGRRDLSLAPDEFAGFSMTLLRMLAFTLEEAPQPAVRREMPRSTPPAKAVVSEEERPAETPAPAAKSITPLKNNSSFSGDWHGLVNQLKLGGMAKMLAQHCELKSFENGLMELCVPQEHRHLMDKPYQDKLRAAVTEHFAEPVRLSITEGSVTGDTPAQIESREKQEKQSLAVAAIEQDPFVRTLVENFDAKVIESSVKPL</sequence>
<name>S6B3W5_SULDS</name>
<dbReference type="Gene3D" id="1.20.272.10">
    <property type="match status" value="1"/>
</dbReference>
<evidence type="ECO:0000256" key="8">
    <source>
        <dbReference type="ARBA" id="ARBA00022840"/>
    </source>
</evidence>
<dbReference type="Gene3D" id="3.30.300.150">
    <property type="entry name" value="DNA polymerase III, tau subunit, domain V"/>
    <property type="match status" value="1"/>
</dbReference>